<name>A0A9P0G044_CHRIL</name>
<dbReference type="GO" id="GO:0006508">
    <property type="term" value="P:proteolysis"/>
    <property type="evidence" value="ECO:0007669"/>
    <property type="project" value="UniProtKB-KW"/>
</dbReference>
<evidence type="ECO:0000256" key="6">
    <source>
        <dbReference type="ARBA" id="ARBA00055534"/>
    </source>
</evidence>
<feature type="signal peptide" evidence="9">
    <location>
        <begin position="1"/>
        <end position="18"/>
    </location>
</feature>
<comment type="similarity">
    <text evidence="5">Belongs to the peptidase S1 family. CLIP subfamily.</text>
</comment>
<reference evidence="11" key="1">
    <citation type="submission" date="2021-12" db="EMBL/GenBank/DDBJ databases">
        <authorList>
            <person name="King R."/>
        </authorList>
    </citation>
    <scope>NUCLEOTIDE SEQUENCE</scope>
</reference>
<dbReference type="SUPFAM" id="SSF50494">
    <property type="entry name" value="Trypsin-like serine proteases"/>
    <property type="match status" value="1"/>
</dbReference>
<protein>
    <recommendedName>
        <fullName evidence="10">Peptidase S1 domain-containing protein</fullName>
    </recommendedName>
</protein>
<keyword evidence="8" id="KW-0720">Serine protease</keyword>
<gene>
    <name evidence="11" type="ORF">CINC_LOCUS12092</name>
</gene>
<dbReference type="InterPro" id="IPR001254">
    <property type="entry name" value="Trypsin_dom"/>
</dbReference>
<dbReference type="SMART" id="SM00020">
    <property type="entry name" value="Tryp_SPc"/>
    <property type="match status" value="1"/>
</dbReference>
<evidence type="ECO:0000313" key="11">
    <source>
        <dbReference type="EMBL" id="CAH0625497.1"/>
    </source>
</evidence>
<keyword evidence="12" id="KW-1185">Reference proteome</keyword>
<keyword evidence="3" id="KW-1015">Disulfide bond</keyword>
<feature type="chain" id="PRO_5040310489" description="Peptidase S1 domain-containing protein" evidence="9">
    <location>
        <begin position="19"/>
        <end position="300"/>
    </location>
</feature>
<dbReference type="OrthoDB" id="5565075at2759"/>
<evidence type="ECO:0000256" key="2">
    <source>
        <dbReference type="ARBA" id="ARBA00022656"/>
    </source>
</evidence>
<dbReference type="GO" id="GO:0005576">
    <property type="term" value="C:extracellular region"/>
    <property type="evidence" value="ECO:0007669"/>
    <property type="project" value="UniProtKB-SubCell"/>
</dbReference>
<dbReference type="InterPro" id="IPR051487">
    <property type="entry name" value="Ser/Thr_Proteases_Immune/Dev"/>
</dbReference>
<dbReference type="CDD" id="cd00190">
    <property type="entry name" value="Tryp_SPc"/>
    <property type="match status" value="1"/>
</dbReference>
<evidence type="ECO:0000259" key="10">
    <source>
        <dbReference type="PROSITE" id="PS50240"/>
    </source>
</evidence>
<dbReference type="PROSITE" id="PS50240">
    <property type="entry name" value="TRYPSIN_DOM"/>
    <property type="match status" value="1"/>
</dbReference>
<dbReference type="PROSITE" id="PS00134">
    <property type="entry name" value="TRYPSIN_HIS"/>
    <property type="match status" value="1"/>
</dbReference>
<dbReference type="FunFam" id="2.40.10.10:FF:000068">
    <property type="entry name" value="transmembrane protease serine 2"/>
    <property type="match status" value="1"/>
</dbReference>
<dbReference type="Proteomes" id="UP001154114">
    <property type="component" value="Chromosome 7"/>
</dbReference>
<comment type="function">
    <text evidence="6">Fibrinolytic activity; shows preferential cleavage of Arg-Gly bonds in all three fibrinogen chains. Contact with the caterpillars causes severe bleeding, due the anticoagulant effect of the protein.</text>
</comment>
<evidence type="ECO:0000256" key="4">
    <source>
        <dbReference type="ARBA" id="ARBA00023240"/>
    </source>
</evidence>
<dbReference type="PROSITE" id="PS00135">
    <property type="entry name" value="TRYPSIN_SER"/>
    <property type="match status" value="1"/>
</dbReference>
<keyword evidence="4" id="KW-1199">Hemostasis impairing toxin</keyword>
<keyword evidence="8" id="KW-0645">Protease</keyword>
<evidence type="ECO:0000256" key="5">
    <source>
        <dbReference type="ARBA" id="ARBA00024195"/>
    </source>
</evidence>
<keyword evidence="9" id="KW-0732">Signal</keyword>
<dbReference type="InterPro" id="IPR001314">
    <property type="entry name" value="Peptidase_S1A"/>
</dbReference>
<comment type="subcellular location">
    <subcellularLocation>
        <location evidence="1">Secreted</location>
        <location evidence="1">Extracellular space</location>
    </subcellularLocation>
</comment>
<proteinExistence type="inferred from homology"/>
<evidence type="ECO:0000256" key="7">
    <source>
        <dbReference type="ARBA" id="ARBA00084094"/>
    </source>
</evidence>
<dbReference type="InterPro" id="IPR009003">
    <property type="entry name" value="Peptidase_S1_PA"/>
</dbReference>
<dbReference type="InterPro" id="IPR043504">
    <property type="entry name" value="Peptidase_S1_PA_chymotrypsin"/>
</dbReference>
<keyword evidence="2" id="KW-0800">Toxin</keyword>
<dbReference type="InterPro" id="IPR018114">
    <property type="entry name" value="TRYPSIN_HIS"/>
</dbReference>
<organism evidence="11 12">
    <name type="scientific">Chrysodeixis includens</name>
    <name type="common">Soybean looper</name>
    <name type="synonym">Pseudoplusia includens</name>
    <dbReference type="NCBI Taxonomy" id="689277"/>
    <lineage>
        <taxon>Eukaryota</taxon>
        <taxon>Metazoa</taxon>
        <taxon>Ecdysozoa</taxon>
        <taxon>Arthropoda</taxon>
        <taxon>Hexapoda</taxon>
        <taxon>Insecta</taxon>
        <taxon>Pterygota</taxon>
        <taxon>Neoptera</taxon>
        <taxon>Endopterygota</taxon>
        <taxon>Lepidoptera</taxon>
        <taxon>Glossata</taxon>
        <taxon>Ditrysia</taxon>
        <taxon>Noctuoidea</taxon>
        <taxon>Noctuidae</taxon>
        <taxon>Plusiinae</taxon>
        <taxon>Chrysodeixis</taxon>
    </lineage>
</organism>
<dbReference type="InterPro" id="IPR033116">
    <property type="entry name" value="TRYPSIN_SER"/>
</dbReference>
<dbReference type="PANTHER" id="PTHR24256">
    <property type="entry name" value="TRYPTASE-RELATED"/>
    <property type="match status" value="1"/>
</dbReference>
<keyword evidence="7" id="KW-1205">Fibrinolytic toxin</keyword>
<evidence type="ECO:0000256" key="1">
    <source>
        <dbReference type="ARBA" id="ARBA00004239"/>
    </source>
</evidence>
<dbReference type="AlphaFoldDB" id="A0A9P0G044"/>
<dbReference type="GO" id="GO:0004252">
    <property type="term" value="F:serine-type endopeptidase activity"/>
    <property type="evidence" value="ECO:0007669"/>
    <property type="project" value="InterPro"/>
</dbReference>
<sequence>MKVLITLACLALAIAASAEEIVEKETSPVFNYHLRFGVDKASKIKAAEEQSAVSGQRIVGGSISDISETPYQAGLVIQIFVILTSVCGASIIGNDRVLTAAHCNYDGRLTANSFTVVLGSNFLFSGGRRIVTRDVVMHPEWDPNTTFNDVAIIRLGEVISYSNVVQPIALPSGDYRDNDFNGWDALASGYGQTRDGVGIGNNQQLSSVTLPVIDNLECAAVYGSFVRHTNVCTSGADGQGTCHGDSGGPLAVTSLDQKILIGVTSFGAQAGCAAGYPAAYTRVTWYIDWIRSLNPTIIGG</sequence>
<evidence type="ECO:0000256" key="9">
    <source>
        <dbReference type="SAM" id="SignalP"/>
    </source>
</evidence>
<evidence type="ECO:0000256" key="8">
    <source>
        <dbReference type="RuleBase" id="RU363034"/>
    </source>
</evidence>
<dbReference type="PRINTS" id="PR00722">
    <property type="entry name" value="CHYMOTRYPSIN"/>
</dbReference>
<accession>A0A9P0G044</accession>
<dbReference type="EMBL" id="LR824010">
    <property type="protein sequence ID" value="CAH0625497.1"/>
    <property type="molecule type" value="Genomic_DNA"/>
</dbReference>
<dbReference type="GO" id="GO:0090729">
    <property type="term" value="F:toxin activity"/>
    <property type="evidence" value="ECO:0007669"/>
    <property type="project" value="UniProtKB-KW"/>
</dbReference>
<feature type="domain" description="Peptidase S1" evidence="10">
    <location>
        <begin position="58"/>
        <end position="295"/>
    </location>
</feature>
<keyword evidence="8" id="KW-0378">Hydrolase</keyword>
<dbReference type="Pfam" id="PF00089">
    <property type="entry name" value="Trypsin"/>
    <property type="match status" value="1"/>
</dbReference>
<evidence type="ECO:0000313" key="12">
    <source>
        <dbReference type="Proteomes" id="UP001154114"/>
    </source>
</evidence>
<dbReference type="Gene3D" id="2.40.10.10">
    <property type="entry name" value="Trypsin-like serine proteases"/>
    <property type="match status" value="2"/>
</dbReference>
<evidence type="ECO:0000256" key="3">
    <source>
        <dbReference type="ARBA" id="ARBA00023157"/>
    </source>
</evidence>